<evidence type="ECO:0000313" key="1">
    <source>
        <dbReference type="EMBL" id="RBQ16183.1"/>
    </source>
</evidence>
<dbReference type="InterPro" id="IPR047778">
    <property type="entry name" value="STM4014-like"/>
</dbReference>
<proteinExistence type="predicted"/>
<comment type="caution">
    <text evidence="1">The sequence shown here is derived from an EMBL/GenBank/DDBJ whole genome shotgun (WGS) entry which is preliminary data.</text>
</comment>
<dbReference type="AlphaFoldDB" id="A0A366LRN0"/>
<name>A0A366LRN0_9ACTN</name>
<dbReference type="Gene3D" id="3.30.470.20">
    <property type="entry name" value="ATP-grasp fold, B domain"/>
    <property type="match status" value="1"/>
</dbReference>
<dbReference type="Proteomes" id="UP000253303">
    <property type="component" value="Unassembled WGS sequence"/>
</dbReference>
<dbReference type="EMBL" id="QMEY01000018">
    <property type="protein sequence ID" value="RBQ16183.1"/>
    <property type="molecule type" value="Genomic_DNA"/>
</dbReference>
<protein>
    <recommendedName>
        <fullName evidence="3">ATP-grasp domain-containing protein</fullName>
    </recommendedName>
</protein>
<keyword evidence="2" id="KW-1185">Reference proteome</keyword>
<reference evidence="1 2" key="1">
    <citation type="submission" date="2018-06" db="EMBL/GenBank/DDBJ databases">
        <title>Sphaerisporangium craniellae sp. nov., isolated from a marine sponge in the South China Sea.</title>
        <authorList>
            <person name="Li L."/>
        </authorList>
    </citation>
    <scope>NUCLEOTIDE SEQUENCE [LARGE SCALE GENOMIC DNA]</scope>
    <source>
        <strain evidence="1 2">LHW63015</strain>
    </source>
</reference>
<evidence type="ECO:0008006" key="3">
    <source>
        <dbReference type="Google" id="ProtNLM"/>
    </source>
</evidence>
<sequence>MTVFAVVGTPGDRRVRLFADALRAFGLAEPTVIAWRDVLTGAPIHIPEGAWVRIDSPGEDPATDALLRGPGPPTRVGGGASWYAGFLHGLERVRHAVSHTPGARLLADIDEIATMFDKRRCHTHLSAAAIPVPPALGPGPITGYPHLRKAMTQAGWHRVFIKPPHGSSAAGIVALQTQGPHLHATTPIELLPSHPTPSAVATALTAAPAATAPAIPAPSAVAAPAATATVPAVPIALIAPVAVTATVSTGVAGSTAVTATAAAPTAASTVNTAGAAPTVPAVPEMHNSLRVRTYTDEADVAAIIDALAPDGLHVERWFPKASIDGRVFDLRVVVIGGRPTHAVVRASRTPMTNLHLGGTRGDLEHVRARLGPDRWERAMLTCARAAACFPNSPMVGVDLMVGIDWRRFAVAEVNAFGDLLPGLTGLPDGAAPGLDCHAAQVAHLLATGGGPA</sequence>
<accession>A0A366LRN0</accession>
<dbReference type="SUPFAM" id="SSF56059">
    <property type="entry name" value="Glutathione synthetase ATP-binding domain-like"/>
    <property type="match status" value="1"/>
</dbReference>
<gene>
    <name evidence="1" type="ORF">DP939_31700</name>
</gene>
<dbReference type="NCBIfam" id="NF038074">
    <property type="entry name" value="fam_STM4014"/>
    <property type="match status" value="2"/>
</dbReference>
<dbReference type="OrthoDB" id="9789963at2"/>
<evidence type="ECO:0000313" key="2">
    <source>
        <dbReference type="Proteomes" id="UP000253303"/>
    </source>
</evidence>
<dbReference type="RefSeq" id="WP_113984504.1">
    <property type="nucleotide sequence ID" value="NZ_QMEY01000018.1"/>
</dbReference>
<organism evidence="1 2">
    <name type="scientific">Spongiactinospora rosea</name>
    <dbReference type="NCBI Taxonomy" id="2248750"/>
    <lineage>
        <taxon>Bacteria</taxon>
        <taxon>Bacillati</taxon>
        <taxon>Actinomycetota</taxon>
        <taxon>Actinomycetes</taxon>
        <taxon>Streptosporangiales</taxon>
        <taxon>Streptosporangiaceae</taxon>
        <taxon>Spongiactinospora</taxon>
    </lineage>
</organism>